<protein>
    <submittedName>
        <fullName evidence="5">BatD</fullName>
    </submittedName>
</protein>
<evidence type="ECO:0000313" key="5">
    <source>
        <dbReference type="EMBL" id="KEF31970.1"/>
    </source>
</evidence>
<keyword evidence="2" id="KW-1133">Transmembrane helix</keyword>
<feature type="transmembrane region" description="Helical" evidence="2">
    <location>
        <begin position="433"/>
        <end position="454"/>
    </location>
</feature>
<organism evidence="5 6">
    <name type="scientific">Marinobacter nitratireducens</name>
    <dbReference type="NCBI Taxonomy" id="1137280"/>
    <lineage>
        <taxon>Bacteria</taxon>
        <taxon>Pseudomonadati</taxon>
        <taxon>Pseudomonadota</taxon>
        <taxon>Gammaproteobacteria</taxon>
        <taxon>Pseudomonadales</taxon>
        <taxon>Marinobacteraceae</taxon>
        <taxon>Marinobacter</taxon>
    </lineage>
</organism>
<dbReference type="EMBL" id="ANIE01000003">
    <property type="protein sequence ID" value="KEF31970.1"/>
    <property type="molecule type" value="Genomic_DNA"/>
</dbReference>
<name>A0A072NFT2_9GAMM</name>
<sequence>MVKRLFFPLTLLAILALQAMLVQAEELRVEPDRTQLYEGEVLTLTVKGTMKLDINLSNLFDFNLSDLPTPDIEKVEPDFKVLAQNQRYSIRTVNNDMVGEITWTYQLAPEKTGKLTIPALTFRDSTSDPVTIEVISGSPPDQGTSNARDSFIELSADKAEVYVQEQLTLTVRLFFNGNLIRGDLSEPEHPNAIIEPLGKQQEFSRYRDGVRYRVVERRYALFPQKPGTLTLSPIKFEGQARDADGKLVFLRDSEQLYDVPVKDIPASFTGDTWLPASQLSLTESGLPPTMNVETGENLTRELVLEAEGLPSEALPPLPDEVPDGIRSYPEQPERTTIKTPEGLTSTLAQTTALVPVEPGAMELPEIRIPWWDTKTDSQKFAIVEAKTLQVGGSTPAKAEETPAAASPVRDQSAPAEAQPAATDSADGSDHSPWQWLAILFCTLWLITLAAWWVTRKRAANTQRKVGHEQEDGRESVAFEALIDAARKGSPTAPALLVRWMNLRFTGHHFQSATDAVRFAQNPELKTEFEKLQSHLFSGQNMPPNWDGKGLARALQELRNRHQRGAGKAGAKLPPLYPQNLTA</sequence>
<dbReference type="InterPro" id="IPR025738">
    <property type="entry name" value="BatD"/>
</dbReference>
<keyword evidence="6" id="KW-1185">Reference proteome</keyword>
<dbReference type="STRING" id="1137280.D777_00604"/>
<gene>
    <name evidence="5" type="ORF">D777_00604</name>
</gene>
<comment type="caution">
    <text evidence="5">The sequence shown here is derived from an EMBL/GenBank/DDBJ whole genome shotgun (WGS) entry which is preliminary data.</text>
</comment>
<accession>A0A072NFT2</accession>
<keyword evidence="3" id="KW-0732">Signal</keyword>
<feature type="signal peptide" evidence="3">
    <location>
        <begin position="1"/>
        <end position="24"/>
    </location>
</feature>
<evidence type="ECO:0000259" key="4">
    <source>
        <dbReference type="Pfam" id="PF25607"/>
    </source>
</evidence>
<dbReference type="AlphaFoldDB" id="A0A072NFT2"/>
<feature type="domain" description="DUF7939" evidence="4">
    <location>
        <begin position="475"/>
        <end position="560"/>
    </location>
</feature>
<dbReference type="Pfam" id="PF13584">
    <property type="entry name" value="BatD"/>
    <property type="match status" value="2"/>
</dbReference>
<dbReference type="InterPro" id="IPR057699">
    <property type="entry name" value="DUF7939"/>
</dbReference>
<dbReference type="Proteomes" id="UP000035057">
    <property type="component" value="Unassembled WGS sequence"/>
</dbReference>
<feature type="compositionally biased region" description="Low complexity" evidence="1">
    <location>
        <begin position="393"/>
        <end position="406"/>
    </location>
</feature>
<feature type="chain" id="PRO_5001680796" evidence="3">
    <location>
        <begin position="25"/>
        <end position="582"/>
    </location>
</feature>
<reference evidence="5 6" key="1">
    <citation type="submission" date="2012-12" db="EMBL/GenBank/DDBJ databases">
        <title>Genome assembly of Marinobacter sp. AK21.</title>
        <authorList>
            <person name="Khatri I."/>
            <person name="Kumar R."/>
            <person name="Vaidya B."/>
            <person name="Subramanian S."/>
            <person name="Pinnaka A."/>
        </authorList>
    </citation>
    <scope>NUCLEOTIDE SEQUENCE [LARGE SCALE GENOMIC DNA]</scope>
    <source>
        <strain evidence="5 6">AK21</strain>
    </source>
</reference>
<dbReference type="OrthoDB" id="5293418at2"/>
<feature type="region of interest" description="Disordered" evidence="1">
    <location>
        <begin position="561"/>
        <end position="582"/>
    </location>
</feature>
<dbReference type="PANTHER" id="PTHR40940">
    <property type="entry name" value="PROTEIN BATD-RELATED"/>
    <property type="match status" value="1"/>
</dbReference>
<dbReference type="PANTHER" id="PTHR40940:SF1">
    <property type="entry name" value="PROTEIN BATD"/>
    <property type="match status" value="1"/>
</dbReference>
<evidence type="ECO:0000256" key="3">
    <source>
        <dbReference type="SAM" id="SignalP"/>
    </source>
</evidence>
<dbReference type="PATRIC" id="fig|1137280.3.peg.420"/>
<keyword evidence="2" id="KW-0472">Membrane</keyword>
<feature type="region of interest" description="Disordered" evidence="1">
    <location>
        <begin position="390"/>
        <end position="427"/>
    </location>
</feature>
<keyword evidence="2" id="KW-0812">Transmembrane</keyword>
<dbReference type="Pfam" id="PF25607">
    <property type="entry name" value="DUF7939"/>
    <property type="match status" value="1"/>
</dbReference>
<evidence type="ECO:0000313" key="6">
    <source>
        <dbReference type="Proteomes" id="UP000035057"/>
    </source>
</evidence>
<dbReference type="RefSeq" id="WP_036128350.1">
    <property type="nucleotide sequence ID" value="NZ_ANIE01000003.1"/>
</dbReference>
<proteinExistence type="predicted"/>
<evidence type="ECO:0000256" key="2">
    <source>
        <dbReference type="SAM" id="Phobius"/>
    </source>
</evidence>
<evidence type="ECO:0000256" key="1">
    <source>
        <dbReference type="SAM" id="MobiDB-lite"/>
    </source>
</evidence>